<dbReference type="PANTHER" id="PTHR23410">
    <property type="entry name" value="RIBOSOMAL PROTEIN L5-RELATED"/>
    <property type="match status" value="1"/>
</dbReference>
<dbReference type="Proteomes" id="UP001177140">
    <property type="component" value="Unassembled WGS sequence"/>
</dbReference>
<evidence type="ECO:0000256" key="1">
    <source>
        <dbReference type="ARBA" id="ARBA00007116"/>
    </source>
</evidence>
<keyword evidence="4" id="KW-1133">Transmembrane helix</keyword>
<evidence type="ECO:0000313" key="6">
    <source>
        <dbReference type="Proteomes" id="UP001177140"/>
    </source>
</evidence>
<dbReference type="InterPro" id="IPR005485">
    <property type="entry name" value="Rbsml_uL18_euk_arch"/>
</dbReference>
<dbReference type="GO" id="GO:0003735">
    <property type="term" value="F:structural constituent of ribosome"/>
    <property type="evidence" value="ECO:0007669"/>
    <property type="project" value="InterPro"/>
</dbReference>
<name>A0AA41VR28_PAPNU</name>
<evidence type="ECO:0000256" key="2">
    <source>
        <dbReference type="ARBA" id="ARBA00022980"/>
    </source>
</evidence>
<dbReference type="GO" id="GO:0022625">
    <property type="term" value="C:cytosolic large ribosomal subunit"/>
    <property type="evidence" value="ECO:0007669"/>
    <property type="project" value="TreeGrafter"/>
</dbReference>
<comment type="similarity">
    <text evidence="1">Belongs to the universal ribosomal protein uL18 family.</text>
</comment>
<sequence length="132" mass="15103">MLRVSIRLCYWYINILTLFMVLFYFCLSRLLLVSRVLKKLDMDAEYKGNVEATAPSVPFLMLKADDGKNAGLDAQINRKYIFGGHVGINMRSPMENEHEKFQTHFAMHAAVRGDPTSMKTEKEAPNVMPTRS</sequence>
<comment type="caution">
    <text evidence="5">The sequence shown here is derived from an EMBL/GenBank/DDBJ whole genome shotgun (WGS) entry which is preliminary data.</text>
</comment>
<accession>A0AA41VR28</accession>
<dbReference type="EMBL" id="JAJJMA010273194">
    <property type="protein sequence ID" value="MCL7045754.1"/>
    <property type="molecule type" value="Genomic_DNA"/>
</dbReference>
<proteinExistence type="inferred from homology"/>
<evidence type="ECO:0000256" key="4">
    <source>
        <dbReference type="SAM" id="Phobius"/>
    </source>
</evidence>
<protein>
    <submittedName>
        <fullName evidence="5">Uncharacterized protein</fullName>
    </submittedName>
</protein>
<evidence type="ECO:0000256" key="3">
    <source>
        <dbReference type="ARBA" id="ARBA00023274"/>
    </source>
</evidence>
<dbReference type="GO" id="GO:0000027">
    <property type="term" value="P:ribosomal large subunit assembly"/>
    <property type="evidence" value="ECO:0007669"/>
    <property type="project" value="TreeGrafter"/>
</dbReference>
<keyword evidence="2" id="KW-0689">Ribosomal protein</keyword>
<reference evidence="5" key="1">
    <citation type="submission" date="2022-03" db="EMBL/GenBank/DDBJ databases">
        <title>A functionally conserved STORR gene fusion in Papaver species that diverged 16.8 million years ago.</title>
        <authorList>
            <person name="Catania T."/>
        </authorList>
    </citation>
    <scope>NUCLEOTIDE SEQUENCE</scope>
    <source>
        <strain evidence="5">S-191538</strain>
    </source>
</reference>
<gene>
    <name evidence="5" type="ORF">MKW94_028917</name>
</gene>
<evidence type="ECO:0000313" key="5">
    <source>
        <dbReference type="EMBL" id="MCL7045754.1"/>
    </source>
</evidence>
<feature type="non-terminal residue" evidence="5">
    <location>
        <position position="132"/>
    </location>
</feature>
<keyword evidence="4" id="KW-0812">Transmembrane</keyword>
<dbReference type="PANTHER" id="PTHR23410:SF12">
    <property type="entry name" value="LARGE RIBOSOMAL SUBUNIT PROTEIN UL18"/>
    <property type="match status" value="1"/>
</dbReference>
<keyword evidence="4" id="KW-0472">Membrane</keyword>
<dbReference type="AlphaFoldDB" id="A0AA41VR28"/>
<feature type="transmembrane region" description="Helical" evidence="4">
    <location>
        <begin position="12"/>
        <end position="32"/>
    </location>
</feature>
<dbReference type="GO" id="GO:0008097">
    <property type="term" value="F:5S rRNA binding"/>
    <property type="evidence" value="ECO:0007669"/>
    <property type="project" value="InterPro"/>
</dbReference>
<organism evidence="5 6">
    <name type="scientific">Papaver nudicaule</name>
    <name type="common">Iceland poppy</name>
    <dbReference type="NCBI Taxonomy" id="74823"/>
    <lineage>
        <taxon>Eukaryota</taxon>
        <taxon>Viridiplantae</taxon>
        <taxon>Streptophyta</taxon>
        <taxon>Embryophyta</taxon>
        <taxon>Tracheophyta</taxon>
        <taxon>Spermatophyta</taxon>
        <taxon>Magnoliopsida</taxon>
        <taxon>Ranunculales</taxon>
        <taxon>Papaveraceae</taxon>
        <taxon>Papaveroideae</taxon>
        <taxon>Papaver</taxon>
    </lineage>
</organism>
<dbReference type="Gene3D" id="3.30.420.100">
    <property type="match status" value="1"/>
</dbReference>
<dbReference type="GO" id="GO:0006412">
    <property type="term" value="P:translation"/>
    <property type="evidence" value="ECO:0007669"/>
    <property type="project" value="InterPro"/>
</dbReference>
<keyword evidence="3" id="KW-0687">Ribonucleoprotein</keyword>
<keyword evidence="6" id="KW-1185">Reference proteome</keyword>